<name>A0A0J8AC47_9SPHN</name>
<comment type="caution">
    <text evidence="2">The sequence shown here is derived from an EMBL/GenBank/DDBJ whole genome shotgun (WGS) entry which is preliminary data.</text>
</comment>
<evidence type="ECO:0000256" key="1">
    <source>
        <dbReference type="SAM" id="MobiDB-lite"/>
    </source>
</evidence>
<protein>
    <submittedName>
        <fullName evidence="2">Uncharacterized protein</fullName>
    </submittedName>
</protein>
<keyword evidence="3" id="KW-1185">Reference proteome</keyword>
<dbReference type="AlphaFoldDB" id="A0A0J8AC47"/>
<dbReference type="OrthoDB" id="9984944at2"/>
<organism evidence="2 3">
    <name type="scientific">Novosphingobium barchaimii LL02</name>
    <dbReference type="NCBI Taxonomy" id="1114963"/>
    <lineage>
        <taxon>Bacteria</taxon>
        <taxon>Pseudomonadati</taxon>
        <taxon>Pseudomonadota</taxon>
        <taxon>Alphaproteobacteria</taxon>
        <taxon>Sphingomonadales</taxon>
        <taxon>Sphingomonadaceae</taxon>
        <taxon>Novosphingobium</taxon>
    </lineage>
</organism>
<reference evidence="2 3" key="1">
    <citation type="journal article" date="2015" name="G3 (Bethesda)">
        <title>Insights into Ongoing Evolution of the Hexachlorocyclohexane Catabolic Pathway from Comparative Genomics of Ten Sphingomonadaceae Strains.</title>
        <authorList>
            <person name="Pearce S.L."/>
            <person name="Oakeshott J.G."/>
            <person name="Pandey G."/>
        </authorList>
    </citation>
    <scope>NUCLEOTIDE SEQUENCE [LARGE SCALE GENOMIC DNA]</scope>
    <source>
        <strain evidence="2 3">LL02</strain>
    </source>
</reference>
<sequence length="70" mass="7659">MVDILALALSHGLLLLAAWRLLRRADLDVEVPGERQGEVPKQTGRTLIRRGPRIMRTGRPADGESGESDA</sequence>
<dbReference type="Proteomes" id="UP000052268">
    <property type="component" value="Unassembled WGS sequence"/>
</dbReference>
<evidence type="ECO:0000313" key="2">
    <source>
        <dbReference type="EMBL" id="KMS52715.1"/>
    </source>
</evidence>
<dbReference type="PATRIC" id="fig|1114963.3.peg.3762"/>
<proteinExistence type="predicted"/>
<accession>A0A0J8AC47</accession>
<gene>
    <name evidence="2" type="ORF">V474_24540</name>
</gene>
<feature type="region of interest" description="Disordered" evidence="1">
    <location>
        <begin position="35"/>
        <end position="70"/>
    </location>
</feature>
<dbReference type="EMBL" id="JACU01000008">
    <property type="protein sequence ID" value="KMS52715.1"/>
    <property type="molecule type" value="Genomic_DNA"/>
</dbReference>
<evidence type="ECO:0000313" key="3">
    <source>
        <dbReference type="Proteomes" id="UP000052268"/>
    </source>
</evidence>
<dbReference type="RefSeq" id="WP_059152776.1">
    <property type="nucleotide sequence ID" value="NZ_KQ130456.1"/>
</dbReference>